<dbReference type="AlphaFoldDB" id="U5CZE4"/>
<evidence type="ECO:0000313" key="2">
    <source>
        <dbReference type="EMBL" id="ERN18731.1"/>
    </source>
</evidence>
<protein>
    <submittedName>
        <fullName evidence="2">Uncharacterized protein</fullName>
    </submittedName>
</protein>
<reference evidence="3" key="1">
    <citation type="journal article" date="2013" name="Science">
        <title>The Amborella genome and the evolution of flowering plants.</title>
        <authorList>
            <consortium name="Amborella Genome Project"/>
        </authorList>
    </citation>
    <scope>NUCLEOTIDE SEQUENCE [LARGE SCALE GENOMIC DNA]</scope>
</reference>
<accession>U5CZE4</accession>
<gene>
    <name evidence="2" type="ORF">AMTR_s00199p00031140</name>
</gene>
<proteinExistence type="predicted"/>
<sequence length="94" mass="10573">MVSVPDLNDELTRLLDESRDEYIECSLESRNEAMGWSSERGGDKNGQERSNGSGDSQNWQSGQPGRFLQLNIELISGESKWGIKMKRHMTAIAL</sequence>
<feature type="region of interest" description="Disordered" evidence="1">
    <location>
        <begin position="33"/>
        <end position="64"/>
    </location>
</feature>
<organism evidence="2 3">
    <name type="scientific">Amborella trichopoda</name>
    <dbReference type="NCBI Taxonomy" id="13333"/>
    <lineage>
        <taxon>Eukaryota</taxon>
        <taxon>Viridiplantae</taxon>
        <taxon>Streptophyta</taxon>
        <taxon>Embryophyta</taxon>
        <taxon>Tracheophyta</taxon>
        <taxon>Spermatophyta</taxon>
        <taxon>Magnoliopsida</taxon>
        <taxon>Amborellales</taxon>
        <taxon>Amborellaceae</taxon>
        <taxon>Amborella</taxon>
    </lineage>
</organism>
<dbReference type="EMBL" id="KI392079">
    <property type="protein sequence ID" value="ERN18731.1"/>
    <property type="molecule type" value="Genomic_DNA"/>
</dbReference>
<dbReference type="HOGENOM" id="CLU_2389180_0_0_1"/>
<evidence type="ECO:0000256" key="1">
    <source>
        <dbReference type="SAM" id="MobiDB-lite"/>
    </source>
</evidence>
<name>U5CZE4_AMBTC</name>
<dbReference type="Gramene" id="ERN18731">
    <property type="protein sequence ID" value="ERN18731"/>
    <property type="gene ID" value="AMTR_s00199p00031140"/>
</dbReference>
<feature type="compositionally biased region" description="Polar residues" evidence="1">
    <location>
        <begin position="48"/>
        <end position="63"/>
    </location>
</feature>
<evidence type="ECO:0000313" key="3">
    <source>
        <dbReference type="Proteomes" id="UP000017836"/>
    </source>
</evidence>
<dbReference type="Proteomes" id="UP000017836">
    <property type="component" value="Unassembled WGS sequence"/>
</dbReference>
<keyword evidence="3" id="KW-1185">Reference proteome</keyword>